<dbReference type="NCBIfam" id="NF041539">
    <property type="entry name" value="choice_anch_R"/>
    <property type="match status" value="1"/>
</dbReference>
<dbReference type="Proteomes" id="UP001304300">
    <property type="component" value="Chromosome"/>
</dbReference>
<gene>
    <name evidence="1" type="ORF">RZN69_02350</name>
</gene>
<evidence type="ECO:0000313" key="1">
    <source>
        <dbReference type="EMBL" id="WOO41913.1"/>
    </source>
</evidence>
<evidence type="ECO:0000313" key="2">
    <source>
        <dbReference type="Proteomes" id="UP001304300"/>
    </source>
</evidence>
<dbReference type="KEGG" id="puo:RZN69_02350"/>
<sequence>MNMLKRLNYTAIFLVTILTSTTHGIVQLSNLSLEDSTGQLLLGNTWAQAFTTGTEGANIKTATIYIGEALFPGTATVSIFANGSSKPLDNGSLGSFTDTTPGIISTAGDYSWTSTAGIDLAPNTQYWITVEGDGGFNLRWGFRNVVPPAVTTAQPGWDLVEDRSSSSDSGATWNDLTFNNGQFVFALDSEVIPEPHHTAALIGVALIIATYSMRKRKLGCTS</sequence>
<protein>
    <submittedName>
        <fullName evidence="1">Choice-of-anchor R domain-containing protein</fullName>
    </submittedName>
</protein>
<dbReference type="RefSeq" id="WP_317834397.1">
    <property type="nucleotide sequence ID" value="NZ_CP136920.1"/>
</dbReference>
<dbReference type="AlphaFoldDB" id="A0AAQ3QVR7"/>
<organism evidence="1 2">
    <name type="scientific">Rubellicoccus peritrichatus</name>
    <dbReference type="NCBI Taxonomy" id="3080537"/>
    <lineage>
        <taxon>Bacteria</taxon>
        <taxon>Pseudomonadati</taxon>
        <taxon>Verrucomicrobiota</taxon>
        <taxon>Opitutia</taxon>
        <taxon>Puniceicoccales</taxon>
        <taxon>Cerasicoccaceae</taxon>
        <taxon>Rubellicoccus</taxon>
    </lineage>
</organism>
<reference evidence="1 2" key="1">
    <citation type="submission" date="2023-10" db="EMBL/GenBank/DDBJ databases">
        <title>Rubellicoccus peritrichatus gen. nov., sp. nov., isolated from an algae of coral reef tank.</title>
        <authorList>
            <person name="Luo J."/>
        </authorList>
    </citation>
    <scope>NUCLEOTIDE SEQUENCE [LARGE SCALE GENOMIC DNA]</scope>
    <source>
        <strain evidence="1 2">CR14</strain>
    </source>
</reference>
<proteinExistence type="predicted"/>
<accession>A0AAQ3QVR7</accession>
<name>A0AAQ3QVR7_9BACT</name>
<keyword evidence="2" id="KW-1185">Reference proteome</keyword>
<dbReference type="EMBL" id="CP136920">
    <property type="protein sequence ID" value="WOO41913.1"/>
    <property type="molecule type" value="Genomic_DNA"/>
</dbReference>